<dbReference type="KEGG" id="cmin:NCTC10288_00275"/>
<dbReference type="Proteomes" id="UP000594905">
    <property type="component" value="Chromosome"/>
</dbReference>
<evidence type="ECO:0000256" key="2">
    <source>
        <dbReference type="SAM" id="MobiDB-lite"/>
    </source>
</evidence>
<keyword evidence="7" id="KW-1185">Reference proteome</keyword>
<feature type="region of interest" description="Disordered" evidence="2">
    <location>
        <begin position="83"/>
        <end position="115"/>
    </location>
</feature>
<dbReference type="SUPFAM" id="SSF63817">
    <property type="entry name" value="Sortase"/>
    <property type="match status" value="1"/>
</dbReference>
<dbReference type="EMBL" id="CP065689">
    <property type="protein sequence ID" value="QPS59751.1"/>
    <property type="molecule type" value="Genomic_DNA"/>
</dbReference>
<dbReference type="CDD" id="cd05829">
    <property type="entry name" value="Sortase_F"/>
    <property type="match status" value="1"/>
</dbReference>
<dbReference type="Proteomes" id="UP000249264">
    <property type="component" value="Chromosome 1"/>
</dbReference>
<dbReference type="OrthoDB" id="525039at2"/>
<feature type="region of interest" description="Disordered" evidence="2">
    <location>
        <begin position="278"/>
        <end position="304"/>
    </location>
</feature>
<reference evidence="4 7" key="2">
    <citation type="submission" date="2020-12" db="EMBL/GenBank/DDBJ databases">
        <title>FDA dAtabase for Regulatory Grade micrObial Sequences (FDA-ARGOS): Supporting development and validation of Infectious Disease Dx tests.</title>
        <authorList>
            <person name="Sproer C."/>
            <person name="Gronow S."/>
            <person name="Severitt S."/>
            <person name="Schroder I."/>
            <person name="Tallon L."/>
            <person name="Sadzewicz L."/>
            <person name="Zhao X."/>
            <person name="Boylan J."/>
            <person name="Ott S."/>
            <person name="Bowen H."/>
            <person name="Vavikolanu K."/>
            <person name="Mehta A."/>
            <person name="Aluvathingal J."/>
            <person name="Nadendla S."/>
            <person name="Lowell S."/>
            <person name="Myers T."/>
            <person name="Yan Y."/>
            <person name="Sichtig H."/>
        </authorList>
    </citation>
    <scope>NUCLEOTIDE SEQUENCE [LARGE SCALE GENOMIC DNA]</scope>
    <source>
        <strain evidence="4 7">FDAARGOS_894</strain>
    </source>
</reference>
<dbReference type="InterPro" id="IPR042001">
    <property type="entry name" value="Sortase_F"/>
</dbReference>
<gene>
    <name evidence="4" type="ORF">I6G51_00540</name>
    <name evidence="5" type="ORF">NCTC10288_00275</name>
</gene>
<evidence type="ECO:0000256" key="3">
    <source>
        <dbReference type="SAM" id="Phobius"/>
    </source>
</evidence>
<dbReference type="EMBL" id="LS483460">
    <property type="protein sequence ID" value="SQH98481.1"/>
    <property type="molecule type" value="Genomic_DNA"/>
</dbReference>
<feature type="compositionally biased region" description="Low complexity" evidence="2">
    <location>
        <begin position="84"/>
        <end position="103"/>
    </location>
</feature>
<dbReference type="AlphaFoldDB" id="A0A2X4R9A7"/>
<dbReference type="GO" id="GO:0016787">
    <property type="term" value="F:hydrolase activity"/>
    <property type="evidence" value="ECO:0007669"/>
    <property type="project" value="UniProtKB-KW"/>
</dbReference>
<name>A0A2X4R9A7_9CORY</name>
<dbReference type="InterPro" id="IPR005754">
    <property type="entry name" value="Sortase"/>
</dbReference>
<dbReference type="GeneID" id="70782219"/>
<evidence type="ECO:0000313" key="5">
    <source>
        <dbReference type="EMBL" id="SQH98481.1"/>
    </source>
</evidence>
<proteinExistence type="predicted"/>
<sequence>MADSEELNGTPEYPAQGSGAESETASTSSSAAVPSGGAHRKPEDGEKKGGKKALWAILALIAIVLVIVQLVVYFGRNGDDDAAGDAGESSTVASATEEAAPTTNNDPFVDDSGEQDQEIDAAPGEFRDFGAMSLGINEEFAAVDPIQVTDTGMLIPPRDVSRLGWYSASAVPGEPGPVGSSVITGHINYQGQGTGFAEKFTTLEQGQEFAVFIDGEERRFRVTEAPYRLPKGSGFPDVINDTDGENRLVLITCGGKFVGGQLGYEDNIITVAEPVAAPAEEGAEAPAEAPVEAPAEAPAEVPAA</sequence>
<evidence type="ECO:0000313" key="7">
    <source>
        <dbReference type="Proteomes" id="UP000594905"/>
    </source>
</evidence>
<feature type="region of interest" description="Disordered" evidence="2">
    <location>
        <begin position="1"/>
        <end position="47"/>
    </location>
</feature>
<evidence type="ECO:0000256" key="1">
    <source>
        <dbReference type="ARBA" id="ARBA00022801"/>
    </source>
</evidence>
<organism evidence="5 6">
    <name type="scientific">Corynebacterium minutissimum</name>
    <dbReference type="NCBI Taxonomy" id="38301"/>
    <lineage>
        <taxon>Bacteria</taxon>
        <taxon>Bacillati</taxon>
        <taxon>Actinomycetota</taxon>
        <taxon>Actinomycetes</taxon>
        <taxon>Mycobacteriales</taxon>
        <taxon>Corynebacteriaceae</taxon>
        <taxon>Corynebacterium</taxon>
    </lineage>
</organism>
<keyword evidence="3" id="KW-0812">Transmembrane</keyword>
<reference evidence="5 6" key="1">
    <citation type="submission" date="2018-06" db="EMBL/GenBank/DDBJ databases">
        <authorList>
            <consortium name="Pathogen Informatics"/>
            <person name="Doyle S."/>
        </authorList>
    </citation>
    <scope>NUCLEOTIDE SEQUENCE [LARGE SCALE GENOMIC DNA]</scope>
    <source>
        <strain evidence="5 6">NCTC10288</strain>
    </source>
</reference>
<accession>A0A2X4R9A7</accession>
<protein>
    <submittedName>
        <fullName evidence="4">Class F sortase</fullName>
    </submittedName>
    <submittedName>
        <fullName evidence="5">Sortase (Surface protein transpeptidase)</fullName>
    </submittedName>
</protein>
<keyword evidence="1" id="KW-0378">Hydrolase</keyword>
<dbReference type="Gene3D" id="2.40.260.10">
    <property type="entry name" value="Sortase"/>
    <property type="match status" value="1"/>
</dbReference>
<keyword evidence="3" id="KW-1133">Transmembrane helix</keyword>
<evidence type="ECO:0000313" key="4">
    <source>
        <dbReference type="EMBL" id="QPS59751.1"/>
    </source>
</evidence>
<keyword evidence="3" id="KW-0472">Membrane</keyword>
<feature type="transmembrane region" description="Helical" evidence="3">
    <location>
        <begin position="53"/>
        <end position="74"/>
    </location>
</feature>
<dbReference type="Pfam" id="PF04203">
    <property type="entry name" value="Sortase"/>
    <property type="match status" value="1"/>
</dbReference>
<dbReference type="InterPro" id="IPR023365">
    <property type="entry name" value="Sortase_dom-sf"/>
</dbReference>
<dbReference type="RefSeq" id="WP_039676794.1">
    <property type="nucleotide sequence ID" value="NZ_CP065689.1"/>
</dbReference>
<evidence type="ECO:0000313" key="6">
    <source>
        <dbReference type="Proteomes" id="UP000249264"/>
    </source>
</evidence>
<feature type="compositionally biased region" description="Low complexity" evidence="2">
    <location>
        <begin position="17"/>
        <end position="37"/>
    </location>
</feature>